<name>A0A1Y5P5A8_9MYCO</name>
<dbReference type="AlphaFoldDB" id="A0A1Y5P5A8"/>
<reference evidence="1" key="1">
    <citation type="submission" date="2016-03" db="EMBL/GenBank/DDBJ databases">
        <authorList>
            <person name="Ploux O."/>
        </authorList>
    </citation>
    <scope>NUCLEOTIDE SEQUENCE</scope>
    <source>
        <strain evidence="1">UC10</strain>
    </source>
</reference>
<dbReference type="EMBL" id="FLQS01000010">
    <property type="protein sequence ID" value="SBS73837.1"/>
    <property type="molecule type" value="Genomic_DNA"/>
</dbReference>
<protein>
    <submittedName>
        <fullName evidence="1">Uncharacterized protein</fullName>
    </submittedName>
</protein>
<accession>A0A1Y5P5A8</accession>
<proteinExistence type="predicted"/>
<evidence type="ECO:0000313" key="1">
    <source>
        <dbReference type="EMBL" id="SBS73837.1"/>
    </source>
</evidence>
<gene>
    <name evidence="1" type="ORF">MHPYR_180084</name>
</gene>
<sequence>MSEFNWRITSLNVWTVVKADAAGRVTVWLKPGWYLRSKNADGVISFTPIDRWRLWRHRILWGFGHGLVDAR</sequence>
<organism evidence="1">
    <name type="scientific">uncultured Mycobacterium sp</name>
    <dbReference type="NCBI Taxonomy" id="171292"/>
    <lineage>
        <taxon>Bacteria</taxon>
        <taxon>Bacillati</taxon>
        <taxon>Actinomycetota</taxon>
        <taxon>Actinomycetes</taxon>
        <taxon>Mycobacteriales</taxon>
        <taxon>Mycobacteriaceae</taxon>
        <taxon>Mycobacterium</taxon>
        <taxon>environmental samples</taxon>
    </lineage>
</organism>